<evidence type="ECO:0000256" key="7">
    <source>
        <dbReference type="ARBA" id="ARBA00022723"/>
    </source>
</evidence>
<evidence type="ECO:0000256" key="8">
    <source>
        <dbReference type="ARBA" id="ARBA00022801"/>
    </source>
</evidence>
<keyword evidence="8 14" id="KW-0378">Hydrolase</keyword>
<evidence type="ECO:0000256" key="1">
    <source>
        <dbReference type="ARBA" id="ARBA00001561"/>
    </source>
</evidence>
<proteinExistence type="inferred from homology"/>
<dbReference type="Gene3D" id="3.40.80.10">
    <property type="entry name" value="Peptidoglycan recognition protein-like"/>
    <property type="match status" value="1"/>
</dbReference>
<organism evidence="14 15">
    <name type="scientific">Vibrio hippocampi</name>
    <dbReference type="NCBI Taxonomy" id="654686"/>
    <lineage>
        <taxon>Bacteria</taxon>
        <taxon>Pseudomonadati</taxon>
        <taxon>Pseudomonadota</taxon>
        <taxon>Gammaproteobacteria</taxon>
        <taxon>Vibrionales</taxon>
        <taxon>Vibrionaceae</taxon>
        <taxon>Vibrio</taxon>
    </lineage>
</organism>
<dbReference type="NCBIfam" id="NF008758">
    <property type="entry name" value="PRK11789.1"/>
    <property type="match status" value="1"/>
</dbReference>
<reference evidence="14" key="1">
    <citation type="submission" date="2021-12" db="EMBL/GenBank/DDBJ databases">
        <authorList>
            <person name="Rodrigo-Torres L."/>
            <person name="Arahal R. D."/>
            <person name="Lucena T."/>
        </authorList>
    </citation>
    <scope>NUCLEOTIDE SEQUENCE</scope>
    <source>
        <strain evidence="14">CECT 8226</strain>
    </source>
</reference>
<keyword evidence="9" id="KW-0862">Zinc</keyword>
<evidence type="ECO:0000256" key="10">
    <source>
        <dbReference type="ARBA" id="ARBA00023316"/>
    </source>
</evidence>
<dbReference type="RefSeq" id="WP_237485164.1">
    <property type="nucleotide sequence ID" value="NZ_CAKLCM010000002.1"/>
</dbReference>
<comment type="similarity">
    <text evidence="4">Belongs to the N-acetylmuramoyl-L-alanine amidase 2 family.</text>
</comment>
<accession>A0ABM8ZK19</accession>
<evidence type="ECO:0000256" key="2">
    <source>
        <dbReference type="ARBA" id="ARBA00001947"/>
    </source>
</evidence>
<dbReference type="PANTHER" id="PTHR30417">
    <property type="entry name" value="N-ACETYLMURAMOYL-L-ALANINE AMIDASE AMID"/>
    <property type="match status" value="1"/>
</dbReference>
<dbReference type="InterPro" id="IPR051206">
    <property type="entry name" value="NAMLAA_amidase_2"/>
</dbReference>
<evidence type="ECO:0000256" key="11">
    <source>
        <dbReference type="ARBA" id="ARBA00039257"/>
    </source>
</evidence>
<keyword evidence="10" id="KW-0961">Cell wall biogenesis/degradation</keyword>
<dbReference type="SUPFAM" id="SSF55846">
    <property type="entry name" value="N-acetylmuramoyl-L-alanine amidase-like"/>
    <property type="match status" value="1"/>
</dbReference>
<comment type="subcellular location">
    <subcellularLocation>
        <location evidence="3">Cytoplasm</location>
    </subcellularLocation>
</comment>
<evidence type="ECO:0000313" key="14">
    <source>
        <dbReference type="EMBL" id="CAH0526981.1"/>
    </source>
</evidence>
<dbReference type="InterPro" id="IPR036505">
    <property type="entry name" value="Amidase/PGRP_sf"/>
</dbReference>
<keyword evidence="6" id="KW-0963">Cytoplasm</keyword>
<name>A0ABM8ZK19_9VIBR</name>
<sequence length="199" mass="22635">MAIELASTTTVNKQIDAKGWYKAARHVPSPHFDARPVQQDVSLLVIHNISLPPGQFGGPHIEAFFQGTLDQDLHPFFKVIKPMRVSAHCLIRRCGEVVQFVSFKHRAWHAGQSSFAGRERCNDYSIGIELEGTEFTSYTQQQYQSLSTLTRAITTDYPQITSQRITGHQYIAPLRKTDPGLSFDWVRYRAAMKLDQIEK</sequence>
<evidence type="ECO:0000313" key="15">
    <source>
        <dbReference type="Proteomes" id="UP000838160"/>
    </source>
</evidence>
<evidence type="ECO:0000256" key="4">
    <source>
        <dbReference type="ARBA" id="ARBA00007553"/>
    </source>
</evidence>
<evidence type="ECO:0000256" key="9">
    <source>
        <dbReference type="ARBA" id="ARBA00022833"/>
    </source>
</evidence>
<dbReference type="InterPro" id="IPR002502">
    <property type="entry name" value="Amidase_domain"/>
</dbReference>
<keyword evidence="7" id="KW-0479">Metal-binding</keyword>
<comment type="cofactor">
    <cofactor evidence="2">
        <name>Zn(2+)</name>
        <dbReference type="ChEBI" id="CHEBI:29105"/>
    </cofactor>
</comment>
<dbReference type="GO" id="GO:0008745">
    <property type="term" value="F:N-acetylmuramoyl-L-alanine amidase activity"/>
    <property type="evidence" value="ECO:0007669"/>
    <property type="project" value="UniProtKB-EC"/>
</dbReference>
<evidence type="ECO:0000256" key="3">
    <source>
        <dbReference type="ARBA" id="ARBA00004496"/>
    </source>
</evidence>
<comment type="caution">
    <text evidence="14">The sequence shown here is derived from an EMBL/GenBank/DDBJ whole genome shotgun (WGS) entry which is preliminary data.</text>
</comment>
<evidence type="ECO:0000259" key="13">
    <source>
        <dbReference type="SMART" id="SM00644"/>
    </source>
</evidence>
<gene>
    <name evidence="14" type="primary">ampD</name>
    <name evidence="14" type="ORF">VHP8226_02317</name>
</gene>
<protein>
    <recommendedName>
        <fullName evidence="11">1,6-anhydro-N-acetylmuramyl-L-alanine amidase AmpD</fullName>
        <ecNumber evidence="5">3.5.1.28</ecNumber>
    </recommendedName>
    <alternativeName>
        <fullName evidence="12">N-acetylmuramoyl-L-alanine amidase</fullName>
    </alternativeName>
</protein>
<dbReference type="PANTHER" id="PTHR30417:SF4">
    <property type="entry name" value="1,6-ANHYDRO-N-ACETYLMURAMYL-L-ALANINE AMIDASE AMPD"/>
    <property type="match status" value="1"/>
</dbReference>
<dbReference type="SMART" id="SM00644">
    <property type="entry name" value="Ami_2"/>
    <property type="match status" value="1"/>
</dbReference>
<dbReference type="EC" id="3.5.1.28" evidence="5"/>
<comment type="catalytic activity">
    <reaction evidence="1">
        <text>Hydrolyzes the link between N-acetylmuramoyl residues and L-amino acid residues in certain cell-wall glycopeptides.</text>
        <dbReference type="EC" id="3.5.1.28"/>
    </reaction>
</comment>
<dbReference type="CDD" id="cd06583">
    <property type="entry name" value="PGRP"/>
    <property type="match status" value="1"/>
</dbReference>
<evidence type="ECO:0000256" key="6">
    <source>
        <dbReference type="ARBA" id="ARBA00022490"/>
    </source>
</evidence>
<evidence type="ECO:0000256" key="5">
    <source>
        <dbReference type="ARBA" id="ARBA00011901"/>
    </source>
</evidence>
<dbReference type="Pfam" id="PF01510">
    <property type="entry name" value="Amidase_2"/>
    <property type="match status" value="1"/>
</dbReference>
<evidence type="ECO:0000256" key="12">
    <source>
        <dbReference type="ARBA" id="ARBA00042615"/>
    </source>
</evidence>
<dbReference type="Proteomes" id="UP000838160">
    <property type="component" value="Unassembled WGS sequence"/>
</dbReference>
<feature type="domain" description="N-acetylmuramoyl-L-alanine amidase" evidence="13">
    <location>
        <begin position="29"/>
        <end position="180"/>
    </location>
</feature>
<keyword evidence="15" id="KW-1185">Reference proteome</keyword>
<dbReference type="EMBL" id="CAKLCM010000002">
    <property type="protein sequence ID" value="CAH0526981.1"/>
    <property type="molecule type" value="Genomic_DNA"/>
</dbReference>